<dbReference type="AlphaFoldDB" id="R4KD59"/>
<dbReference type="Proteomes" id="UP000013523">
    <property type="component" value="Chromosome"/>
</dbReference>
<keyword evidence="2" id="KW-1185">Reference proteome</keyword>
<protein>
    <submittedName>
        <fullName evidence="1">Uncharacterized protein</fullName>
    </submittedName>
</protein>
<sequence length="42" mass="5107">MSRKTATNNDILYGAKEKHYLKYNGDLMLWFLILMKMIKLHY</sequence>
<dbReference type="HOGENOM" id="CLU_3249621_0_0_9"/>
<reference evidence="1 2" key="1">
    <citation type="submission" date="2012-01" db="EMBL/GenBank/DDBJ databases">
        <title>Complete sequence of chromosome of Clostridium pasteurianum BC1.</title>
        <authorList>
            <consortium name="US DOE Joint Genome Institute"/>
            <person name="Lucas S."/>
            <person name="Han J."/>
            <person name="Lapidus A."/>
            <person name="Cheng J.-F."/>
            <person name="Goodwin L."/>
            <person name="Pitluck S."/>
            <person name="Peters L."/>
            <person name="Mikhailova N."/>
            <person name="Teshima H."/>
            <person name="Detter J.C."/>
            <person name="Han C."/>
            <person name="Tapia R."/>
            <person name="Land M."/>
            <person name="Hauser L."/>
            <person name="Kyrpides N."/>
            <person name="Ivanova N."/>
            <person name="Pagani I."/>
            <person name="Dunn J."/>
            <person name="Taghavi S."/>
            <person name="Francis A."/>
            <person name="van der Lelie D."/>
            <person name="Woyke T."/>
        </authorList>
    </citation>
    <scope>NUCLEOTIDE SEQUENCE [LARGE SCALE GENOMIC DNA]</scope>
    <source>
        <strain evidence="1 2">BC1</strain>
    </source>
</reference>
<proteinExistence type="predicted"/>
<dbReference type="STRING" id="86416.Clopa_3700"/>
<evidence type="ECO:0000313" key="1">
    <source>
        <dbReference type="EMBL" id="AGK98479.1"/>
    </source>
</evidence>
<gene>
    <name evidence="1" type="ORF">Clopa_3700</name>
</gene>
<organism evidence="1 2">
    <name type="scientific">Clostridium pasteurianum BC1</name>
    <dbReference type="NCBI Taxonomy" id="86416"/>
    <lineage>
        <taxon>Bacteria</taxon>
        <taxon>Bacillati</taxon>
        <taxon>Bacillota</taxon>
        <taxon>Clostridia</taxon>
        <taxon>Eubacteriales</taxon>
        <taxon>Clostridiaceae</taxon>
        <taxon>Clostridium</taxon>
    </lineage>
</organism>
<dbReference type="KEGG" id="cpas:Clopa_3700"/>
<name>R4KD59_CLOPA</name>
<accession>R4KD59</accession>
<dbReference type="EMBL" id="CP003261">
    <property type="protein sequence ID" value="AGK98479.1"/>
    <property type="molecule type" value="Genomic_DNA"/>
</dbReference>
<evidence type="ECO:0000313" key="2">
    <source>
        <dbReference type="Proteomes" id="UP000013523"/>
    </source>
</evidence>